<dbReference type="PANTHER" id="PTHR47506">
    <property type="entry name" value="TRANSCRIPTIONAL REGULATORY PROTEIN"/>
    <property type="match status" value="1"/>
</dbReference>
<keyword evidence="2 4" id="KW-0238">DNA-binding</keyword>
<dbReference type="GO" id="GO:0003677">
    <property type="term" value="F:DNA binding"/>
    <property type="evidence" value="ECO:0007669"/>
    <property type="project" value="UniProtKB-UniRule"/>
</dbReference>
<evidence type="ECO:0000313" key="6">
    <source>
        <dbReference type="EMBL" id="GID63658.1"/>
    </source>
</evidence>
<dbReference type="SUPFAM" id="SSF48498">
    <property type="entry name" value="Tetracyclin repressor-like, C-terminal domain"/>
    <property type="match status" value="1"/>
</dbReference>
<dbReference type="Pfam" id="PF00440">
    <property type="entry name" value="TetR_N"/>
    <property type="match status" value="1"/>
</dbReference>
<dbReference type="SUPFAM" id="SSF46689">
    <property type="entry name" value="Homeodomain-like"/>
    <property type="match status" value="1"/>
</dbReference>
<dbReference type="PROSITE" id="PS50977">
    <property type="entry name" value="HTH_TETR_2"/>
    <property type="match status" value="1"/>
</dbReference>
<feature type="DNA-binding region" description="H-T-H motif" evidence="4">
    <location>
        <begin position="29"/>
        <end position="48"/>
    </location>
</feature>
<proteinExistence type="predicted"/>
<gene>
    <name evidence="6" type="ORF">Acy02nite_15390</name>
</gene>
<evidence type="ECO:0000256" key="2">
    <source>
        <dbReference type="ARBA" id="ARBA00023125"/>
    </source>
</evidence>
<evidence type="ECO:0000313" key="7">
    <source>
        <dbReference type="Proteomes" id="UP000619479"/>
    </source>
</evidence>
<name>A0A919IHP8_9ACTN</name>
<dbReference type="Pfam" id="PF16925">
    <property type="entry name" value="TetR_C_13"/>
    <property type="match status" value="1"/>
</dbReference>
<dbReference type="Gene3D" id="1.10.10.60">
    <property type="entry name" value="Homeodomain-like"/>
    <property type="match status" value="1"/>
</dbReference>
<keyword evidence="7" id="KW-1185">Reference proteome</keyword>
<evidence type="ECO:0000256" key="4">
    <source>
        <dbReference type="PROSITE-ProRule" id="PRU00335"/>
    </source>
</evidence>
<dbReference type="PANTHER" id="PTHR47506:SF1">
    <property type="entry name" value="HTH-TYPE TRANSCRIPTIONAL REGULATOR YJDC"/>
    <property type="match status" value="1"/>
</dbReference>
<comment type="caution">
    <text evidence="6">The sequence shown here is derived from an EMBL/GenBank/DDBJ whole genome shotgun (WGS) entry which is preliminary data.</text>
</comment>
<dbReference type="InterPro" id="IPR001647">
    <property type="entry name" value="HTH_TetR"/>
</dbReference>
<dbReference type="Gene3D" id="1.10.357.10">
    <property type="entry name" value="Tetracycline Repressor, domain 2"/>
    <property type="match status" value="1"/>
</dbReference>
<dbReference type="Proteomes" id="UP000619479">
    <property type="component" value="Unassembled WGS sequence"/>
</dbReference>
<dbReference type="InterPro" id="IPR011075">
    <property type="entry name" value="TetR_C"/>
</dbReference>
<evidence type="ECO:0000259" key="5">
    <source>
        <dbReference type="PROSITE" id="PS50977"/>
    </source>
</evidence>
<dbReference type="EMBL" id="BOMH01000013">
    <property type="protein sequence ID" value="GID63658.1"/>
    <property type="molecule type" value="Genomic_DNA"/>
</dbReference>
<dbReference type="RefSeq" id="WP_203739108.1">
    <property type="nucleotide sequence ID" value="NZ_BAAAUC010000023.1"/>
</dbReference>
<sequence>MSRVKEFEPDQALDAAMRLFWQRGYEATSMADLVAATGVARASLYATFGSKHDLYLRALDRYVRQRDPVLVERLAGPGSALPAIRSVLDDFVAEATGAGDLGCFVVNAAVERMSADTAVALSVETSWETIEVALTSALLRARGSGELAAGADPRRLARFLMVVLEGLRVVGKGRTGAIRARDAADEAFAALLAWAPPGPAH</sequence>
<organism evidence="6 7">
    <name type="scientific">Actinoplanes cyaneus</name>
    <dbReference type="NCBI Taxonomy" id="52696"/>
    <lineage>
        <taxon>Bacteria</taxon>
        <taxon>Bacillati</taxon>
        <taxon>Actinomycetota</taxon>
        <taxon>Actinomycetes</taxon>
        <taxon>Micromonosporales</taxon>
        <taxon>Micromonosporaceae</taxon>
        <taxon>Actinoplanes</taxon>
    </lineage>
</organism>
<protein>
    <submittedName>
        <fullName evidence="6">TetR family transcriptional regulator</fullName>
    </submittedName>
</protein>
<accession>A0A919IHP8</accession>
<dbReference type="PRINTS" id="PR00455">
    <property type="entry name" value="HTHTETR"/>
</dbReference>
<keyword evidence="3" id="KW-0804">Transcription</keyword>
<keyword evidence="1" id="KW-0805">Transcription regulation</keyword>
<feature type="domain" description="HTH tetR-type" evidence="5">
    <location>
        <begin position="6"/>
        <end position="66"/>
    </location>
</feature>
<dbReference type="AlphaFoldDB" id="A0A919IHP8"/>
<dbReference type="InterPro" id="IPR009057">
    <property type="entry name" value="Homeodomain-like_sf"/>
</dbReference>
<evidence type="ECO:0000256" key="1">
    <source>
        <dbReference type="ARBA" id="ARBA00023015"/>
    </source>
</evidence>
<reference evidence="6" key="1">
    <citation type="submission" date="2021-01" db="EMBL/GenBank/DDBJ databases">
        <title>Whole genome shotgun sequence of Actinoplanes cyaneus NBRC 14990.</title>
        <authorList>
            <person name="Komaki H."/>
            <person name="Tamura T."/>
        </authorList>
    </citation>
    <scope>NUCLEOTIDE SEQUENCE</scope>
    <source>
        <strain evidence="6">NBRC 14990</strain>
    </source>
</reference>
<evidence type="ECO:0000256" key="3">
    <source>
        <dbReference type="ARBA" id="ARBA00023163"/>
    </source>
</evidence>
<dbReference type="InterPro" id="IPR036271">
    <property type="entry name" value="Tet_transcr_reg_TetR-rel_C_sf"/>
</dbReference>